<name>A0A0C9ZWE5_9AGAM</name>
<protein>
    <submittedName>
        <fullName evidence="1">Uncharacterized protein</fullName>
    </submittedName>
</protein>
<dbReference type="OrthoDB" id="2794314at2759"/>
<evidence type="ECO:0000313" key="1">
    <source>
        <dbReference type="EMBL" id="KIK33756.1"/>
    </source>
</evidence>
<reference evidence="1 2" key="1">
    <citation type="submission" date="2014-04" db="EMBL/GenBank/DDBJ databases">
        <authorList>
            <consortium name="DOE Joint Genome Institute"/>
            <person name="Kuo A."/>
            <person name="Ruytinx J."/>
            <person name="Rineau F."/>
            <person name="Colpaert J."/>
            <person name="Kohler A."/>
            <person name="Nagy L.G."/>
            <person name="Floudas D."/>
            <person name="Copeland A."/>
            <person name="Barry K.W."/>
            <person name="Cichocki N."/>
            <person name="Veneault-Fourrey C."/>
            <person name="LaButti K."/>
            <person name="Lindquist E.A."/>
            <person name="Lipzen A."/>
            <person name="Lundell T."/>
            <person name="Morin E."/>
            <person name="Murat C."/>
            <person name="Sun H."/>
            <person name="Tunlid A."/>
            <person name="Henrissat B."/>
            <person name="Grigoriev I.V."/>
            <person name="Hibbett D.S."/>
            <person name="Martin F."/>
            <person name="Nordberg H.P."/>
            <person name="Cantor M.N."/>
            <person name="Hua S.X."/>
        </authorList>
    </citation>
    <scope>NUCLEOTIDE SEQUENCE [LARGE SCALE GENOMIC DNA]</scope>
    <source>
        <strain evidence="1 2">UH-Slu-Lm8-n1</strain>
    </source>
</reference>
<dbReference type="EMBL" id="KN835875">
    <property type="protein sequence ID" value="KIK33756.1"/>
    <property type="molecule type" value="Genomic_DNA"/>
</dbReference>
<proteinExistence type="predicted"/>
<dbReference type="InParanoid" id="A0A0C9ZWE5"/>
<sequence>YTAEAHHALIALHCAVNKCPFHSVADPLYIEEIKLLCPDVQVSSPYTVSCDINTIYCEASKNVKIYF</sequence>
<keyword evidence="2" id="KW-1185">Reference proteome</keyword>
<feature type="non-terminal residue" evidence="1">
    <location>
        <position position="67"/>
    </location>
</feature>
<evidence type="ECO:0000313" key="2">
    <source>
        <dbReference type="Proteomes" id="UP000054485"/>
    </source>
</evidence>
<feature type="non-terminal residue" evidence="1">
    <location>
        <position position="1"/>
    </location>
</feature>
<dbReference type="AlphaFoldDB" id="A0A0C9ZWE5"/>
<accession>A0A0C9ZWE5</accession>
<dbReference type="Proteomes" id="UP000054485">
    <property type="component" value="Unassembled WGS sequence"/>
</dbReference>
<organism evidence="1 2">
    <name type="scientific">Suillus luteus UH-Slu-Lm8-n1</name>
    <dbReference type="NCBI Taxonomy" id="930992"/>
    <lineage>
        <taxon>Eukaryota</taxon>
        <taxon>Fungi</taxon>
        <taxon>Dikarya</taxon>
        <taxon>Basidiomycota</taxon>
        <taxon>Agaricomycotina</taxon>
        <taxon>Agaricomycetes</taxon>
        <taxon>Agaricomycetidae</taxon>
        <taxon>Boletales</taxon>
        <taxon>Suillineae</taxon>
        <taxon>Suillaceae</taxon>
        <taxon>Suillus</taxon>
    </lineage>
</organism>
<reference evidence="2" key="2">
    <citation type="submission" date="2015-01" db="EMBL/GenBank/DDBJ databases">
        <title>Evolutionary Origins and Diversification of the Mycorrhizal Mutualists.</title>
        <authorList>
            <consortium name="DOE Joint Genome Institute"/>
            <consortium name="Mycorrhizal Genomics Consortium"/>
            <person name="Kohler A."/>
            <person name="Kuo A."/>
            <person name="Nagy L.G."/>
            <person name="Floudas D."/>
            <person name="Copeland A."/>
            <person name="Barry K.W."/>
            <person name="Cichocki N."/>
            <person name="Veneault-Fourrey C."/>
            <person name="LaButti K."/>
            <person name="Lindquist E.A."/>
            <person name="Lipzen A."/>
            <person name="Lundell T."/>
            <person name="Morin E."/>
            <person name="Murat C."/>
            <person name="Riley R."/>
            <person name="Ohm R."/>
            <person name="Sun H."/>
            <person name="Tunlid A."/>
            <person name="Henrissat B."/>
            <person name="Grigoriev I.V."/>
            <person name="Hibbett D.S."/>
            <person name="Martin F."/>
        </authorList>
    </citation>
    <scope>NUCLEOTIDE SEQUENCE [LARGE SCALE GENOMIC DNA]</scope>
    <source>
        <strain evidence="2">UH-Slu-Lm8-n1</strain>
    </source>
</reference>
<dbReference type="HOGENOM" id="CLU_156030_1_0_1"/>
<gene>
    <name evidence="1" type="ORF">CY34DRAFT_68839</name>
</gene>